<reference evidence="2 3" key="1">
    <citation type="journal article" date="2013" name="ISME J.">
        <title>A metabolic model for members of the genus Tetrasphaera involved in enhanced biological phosphorus removal.</title>
        <authorList>
            <person name="Kristiansen R."/>
            <person name="Nguyen H.T.T."/>
            <person name="Saunders A.M."/>
            <person name="Nielsen J.L."/>
            <person name="Wimmer R."/>
            <person name="Le V.Q."/>
            <person name="McIlroy S.J."/>
            <person name="Petrovski S."/>
            <person name="Seviour R.J."/>
            <person name="Calteau A."/>
            <person name="Nielsen K.L."/>
            <person name="Nielsen P.H."/>
        </authorList>
    </citation>
    <scope>NUCLEOTIDE SEQUENCE [LARGE SCALE GENOMIC DNA]</scope>
    <source>
        <strain evidence="2 3">Ben 74</strain>
    </source>
</reference>
<sequence length="130" mass="14023">MITAVHGLIYSDDAPATRAFFRDVLELRFVSDDDSTDVDGWLIFETGPSEVGIHPTAGEHEGERFVAPRHHQISFMVDDIEATAERIRANGGTITSGPSDMGFGVGVEVEVPGSDAVLIYQPRHASAVGR</sequence>
<dbReference type="Pfam" id="PF00903">
    <property type="entry name" value="Glyoxalase"/>
    <property type="match status" value="1"/>
</dbReference>
<comment type="caution">
    <text evidence="2">The sequence shown here is derived from an EMBL/GenBank/DDBJ whole genome shotgun (WGS) entry which is preliminary data.</text>
</comment>
<dbReference type="EMBL" id="CAJC01000203">
    <property type="protein sequence ID" value="CCI54896.1"/>
    <property type="molecule type" value="Genomic_DNA"/>
</dbReference>
<accession>A0A077MC71</accession>
<dbReference type="Gene3D" id="3.10.180.10">
    <property type="entry name" value="2,3-Dihydroxybiphenyl 1,2-Dioxygenase, domain 1"/>
    <property type="match status" value="1"/>
</dbReference>
<dbReference type="Proteomes" id="UP000035720">
    <property type="component" value="Unassembled WGS sequence"/>
</dbReference>
<protein>
    <recommendedName>
        <fullName evidence="1">VOC domain-containing protein</fullName>
    </recommendedName>
</protein>
<feature type="domain" description="VOC" evidence="1">
    <location>
        <begin position="3"/>
        <end position="122"/>
    </location>
</feature>
<dbReference type="InterPro" id="IPR004360">
    <property type="entry name" value="Glyas_Fos-R_dOase_dom"/>
</dbReference>
<dbReference type="PANTHER" id="PTHR33993">
    <property type="entry name" value="GLYOXALASE-RELATED"/>
    <property type="match status" value="1"/>
</dbReference>
<organism evidence="2 3">
    <name type="scientific">Nostocoides jenkinsii Ben 74</name>
    <dbReference type="NCBI Taxonomy" id="1193518"/>
    <lineage>
        <taxon>Bacteria</taxon>
        <taxon>Bacillati</taxon>
        <taxon>Actinomycetota</taxon>
        <taxon>Actinomycetes</taxon>
        <taxon>Micrococcales</taxon>
        <taxon>Intrasporangiaceae</taxon>
        <taxon>Nostocoides</taxon>
    </lineage>
</organism>
<dbReference type="RefSeq" id="WP_048547618.1">
    <property type="nucleotide sequence ID" value="NZ_HF571038.1"/>
</dbReference>
<evidence type="ECO:0000313" key="2">
    <source>
        <dbReference type="EMBL" id="CCI54896.1"/>
    </source>
</evidence>
<dbReference type="PROSITE" id="PS51819">
    <property type="entry name" value="VOC"/>
    <property type="match status" value="1"/>
</dbReference>
<dbReference type="STRING" id="1193518.BN13_880018"/>
<evidence type="ECO:0000259" key="1">
    <source>
        <dbReference type="PROSITE" id="PS51819"/>
    </source>
</evidence>
<dbReference type="PANTHER" id="PTHR33993:SF14">
    <property type="entry name" value="GB|AAF24581.1"/>
    <property type="match status" value="1"/>
</dbReference>
<proteinExistence type="predicted"/>
<name>A0A077MC71_9MICO</name>
<dbReference type="InterPro" id="IPR029068">
    <property type="entry name" value="Glyas_Bleomycin-R_OHBP_Dase"/>
</dbReference>
<evidence type="ECO:0000313" key="3">
    <source>
        <dbReference type="Proteomes" id="UP000035720"/>
    </source>
</evidence>
<gene>
    <name evidence="2" type="ORF">BN13_880018</name>
</gene>
<keyword evidence="3" id="KW-1185">Reference proteome</keyword>
<dbReference type="SUPFAM" id="SSF54593">
    <property type="entry name" value="Glyoxalase/Bleomycin resistance protein/Dihydroxybiphenyl dioxygenase"/>
    <property type="match status" value="1"/>
</dbReference>
<dbReference type="InterPro" id="IPR052164">
    <property type="entry name" value="Anthracycline_SecMetBiosynth"/>
</dbReference>
<dbReference type="InterPro" id="IPR037523">
    <property type="entry name" value="VOC_core"/>
</dbReference>
<dbReference type="AlphaFoldDB" id="A0A077MC71"/>
<dbReference type="OrthoDB" id="2611891at2"/>